<evidence type="ECO:0000313" key="2">
    <source>
        <dbReference type="Ensembl" id="ENSDNVP00000000081.1"/>
    </source>
</evidence>
<dbReference type="Gene3D" id="3.10.100.10">
    <property type="entry name" value="Mannose-Binding Protein A, subunit A"/>
    <property type="match status" value="1"/>
</dbReference>
<reference evidence="2" key="2">
    <citation type="submission" date="2025-09" db="UniProtKB">
        <authorList>
            <consortium name="Ensembl"/>
        </authorList>
    </citation>
    <scope>IDENTIFICATION</scope>
</reference>
<evidence type="ECO:0000313" key="3">
    <source>
        <dbReference type="Proteomes" id="UP000694423"/>
    </source>
</evidence>
<accession>A0A8C4IX35</accession>
<dbReference type="Proteomes" id="UP000694423">
    <property type="component" value="Unplaced"/>
</dbReference>
<feature type="domain" description="C-type lectin" evidence="1">
    <location>
        <begin position="30"/>
        <end position="110"/>
    </location>
</feature>
<dbReference type="AlphaFoldDB" id="A0A8C4IX35"/>
<keyword evidence="3" id="KW-1185">Reference proteome</keyword>
<proteinExistence type="predicted"/>
<name>A0A8C4IX35_DRONO</name>
<dbReference type="SUPFAM" id="SSF56436">
    <property type="entry name" value="C-type lectin-like"/>
    <property type="match status" value="1"/>
</dbReference>
<sequence>GAICDLHLYFRHDVVALLSSPAGLIAQLEVGAWQYNYTEQKDYTWEQARNFCQTYFTDLVAIQNKNEIKYLNQWLPFHSRYYWIGIRKLNGTWTWVGTRKSCLWITYACPQRKPPVMLVPYSTVSSTERITLACCIAACA</sequence>
<dbReference type="Ensembl" id="ENSDNVT00000000094.1">
    <property type="protein sequence ID" value="ENSDNVP00000000081.1"/>
    <property type="gene ID" value="ENSDNVG00000000047.1"/>
</dbReference>
<organism evidence="2 3">
    <name type="scientific">Dromaius novaehollandiae</name>
    <name type="common">Emu</name>
    <dbReference type="NCBI Taxonomy" id="8790"/>
    <lineage>
        <taxon>Eukaryota</taxon>
        <taxon>Metazoa</taxon>
        <taxon>Chordata</taxon>
        <taxon>Craniata</taxon>
        <taxon>Vertebrata</taxon>
        <taxon>Euteleostomi</taxon>
        <taxon>Archelosauria</taxon>
        <taxon>Archosauria</taxon>
        <taxon>Dinosauria</taxon>
        <taxon>Saurischia</taxon>
        <taxon>Theropoda</taxon>
        <taxon>Coelurosauria</taxon>
        <taxon>Aves</taxon>
        <taxon>Palaeognathae</taxon>
        <taxon>Casuariiformes</taxon>
        <taxon>Dromaiidae</taxon>
        <taxon>Dromaius</taxon>
    </lineage>
</organism>
<dbReference type="PROSITE" id="PS50041">
    <property type="entry name" value="C_TYPE_LECTIN_2"/>
    <property type="match status" value="1"/>
</dbReference>
<dbReference type="InterPro" id="IPR001304">
    <property type="entry name" value="C-type_lectin-like"/>
</dbReference>
<dbReference type="InterPro" id="IPR016187">
    <property type="entry name" value="CTDL_fold"/>
</dbReference>
<evidence type="ECO:0000259" key="1">
    <source>
        <dbReference type="PROSITE" id="PS50041"/>
    </source>
</evidence>
<dbReference type="Pfam" id="PF00059">
    <property type="entry name" value="Lectin_C"/>
    <property type="match status" value="1"/>
</dbReference>
<protein>
    <recommendedName>
        <fullName evidence="1">C-type lectin domain-containing protein</fullName>
    </recommendedName>
</protein>
<reference evidence="2" key="1">
    <citation type="submission" date="2025-08" db="UniProtKB">
        <authorList>
            <consortium name="Ensembl"/>
        </authorList>
    </citation>
    <scope>IDENTIFICATION</scope>
</reference>
<dbReference type="InterPro" id="IPR016186">
    <property type="entry name" value="C-type_lectin-like/link_sf"/>
</dbReference>